<keyword evidence="8 19" id="KW-0808">Transferase</keyword>
<evidence type="ECO:0000256" key="18">
    <source>
        <dbReference type="ARBA" id="ARBA00049399"/>
    </source>
</evidence>
<gene>
    <name evidence="21" type="primary">FDPS</name>
    <name evidence="21" type="synonym">fdps</name>
</gene>
<dbReference type="InterPro" id="IPR033749">
    <property type="entry name" value="Polyprenyl_synt_CS"/>
</dbReference>
<comment type="similarity">
    <text evidence="4 19">Belongs to the FPP/GGPP synthase family.</text>
</comment>
<comment type="catalytic activity">
    <reaction evidence="17">
        <text>isopentenyl diphosphate + dimethylallyl diphosphate = (2E)-geranyl diphosphate + diphosphate</text>
        <dbReference type="Rhea" id="RHEA:22408"/>
        <dbReference type="ChEBI" id="CHEBI:33019"/>
        <dbReference type="ChEBI" id="CHEBI:57623"/>
        <dbReference type="ChEBI" id="CHEBI:58057"/>
        <dbReference type="ChEBI" id="CHEBI:128769"/>
        <dbReference type="EC" id="2.5.1.1"/>
    </reaction>
</comment>
<dbReference type="PROSITE" id="PS00444">
    <property type="entry name" value="POLYPRENYL_SYNTHASE_2"/>
    <property type="match status" value="1"/>
</dbReference>
<dbReference type="GeneTree" id="ENSGT00900000141074"/>
<evidence type="ECO:0000256" key="13">
    <source>
        <dbReference type="ARBA" id="ARBA00032424"/>
    </source>
</evidence>
<keyword evidence="20" id="KW-0175">Coiled coil</keyword>
<evidence type="ECO:0000256" key="14">
    <source>
        <dbReference type="ARBA" id="ARBA00032448"/>
    </source>
</evidence>
<keyword evidence="9" id="KW-0479">Metal-binding</keyword>
<dbReference type="Pfam" id="PF00348">
    <property type="entry name" value="polyprenyl_synt"/>
    <property type="match status" value="1"/>
</dbReference>
<evidence type="ECO:0000256" key="3">
    <source>
        <dbReference type="ARBA" id="ARBA00005035"/>
    </source>
</evidence>
<accession>A0A8C4X3U8</accession>
<dbReference type="GO" id="GO:0004161">
    <property type="term" value="F:dimethylallyltranstransferase activity"/>
    <property type="evidence" value="ECO:0007669"/>
    <property type="project" value="UniProtKB-EC"/>
</dbReference>
<evidence type="ECO:0000256" key="20">
    <source>
        <dbReference type="SAM" id="Coils"/>
    </source>
</evidence>
<name>A0A8C4X3U8_ERPCA</name>
<evidence type="ECO:0000256" key="4">
    <source>
        <dbReference type="ARBA" id="ARBA00006706"/>
    </source>
</evidence>
<evidence type="ECO:0000313" key="21">
    <source>
        <dbReference type="Ensembl" id="ENSECRP00000002790.1"/>
    </source>
</evidence>
<evidence type="ECO:0000256" key="9">
    <source>
        <dbReference type="ARBA" id="ARBA00022723"/>
    </source>
</evidence>
<dbReference type="GO" id="GO:0046872">
    <property type="term" value="F:metal ion binding"/>
    <property type="evidence" value="ECO:0007669"/>
    <property type="project" value="UniProtKB-KW"/>
</dbReference>
<evidence type="ECO:0000256" key="1">
    <source>
        <dbReference type="ARBA" id="ARBA00001946"/>
    </source>
</evidence>
<dbReference type="Gene3D" id="1.10.600.10">
    <property type="entry name" value="Farnesyl Diphosphate Synthase"/>
    <property type="match status" value="1"/>
</dbReference>
<evidence type="ECO:0000256" key="10">
    <source>
        <dbReference type="ARBA" id="ARBA00022842"/>
    </source>
</evidence>
<keyword evidence="22" id="KW-1185">Reference proteome</keyword>
<comment type="pathway">
    <text evidence="3">Isoprenoid biosynthesis; farnesyl diphosphate biosynthesis; farnesyl diphosphate from geranyl diphosphate and isopentenyl diphosphate: step 1/1.</text>
</comment>
<evidence type="ECO:0000256" key="2">
    <source>
        <dbReference type="ARBA" id="ARBA00004932"/>
    </source>
</evidence>
<dbReference type="PROSITE" id="PS00723">
    <property type="entry name" value="POLYPRENYL_SYNTHASE_1"/>
    <property type="match status" value="1"/>
</dbReference>
<reference evidence="21" key="2">
    <citation type="submission" date="2025-08" db="UniProtKB">
        <authorList>
            <consortium name="Ensembl"/>
        </authorList>
    </citation>
    <scope>IDENTIFICATION</scope>
</reference>
<comment type="pathway">
    <text evidence="2">Isoprenoid biosynthesis; geranyl diphosphate biosynthesis; geranyl diphosphate from dimethylallyl diphosphate and isopentenyl diphosphate: step 1/1.</text>
</comment>
<evidence type="ECO:0000256" key="15">
    <source>
        <dbReference type="ARBA" id="ARBA00032873"/>
    </source>
</evidence>
<dbReference type="PANTHER" id="PTHR11525:SF0">
    <property type="entry name" value="FARNESYL PYROPHOSPHATE SYNTHASE"/>
    <property type="match status" value="1"/>
</dbReference>
<dbReference type="EC" id="2.5.1.1" evidence="6"/>
<dbReference type="Proteomes" id="UP000694620">
    <property type="component" value="Chromosome 2"/>
</dbReference>
<evidence type="ECO:0000256" key="12">
    <source>
        <dbReference type="ARBA" id="ARBA00032380"/>
    </source>
</evidence>
<evidence type="ECO:0000256" key="6">
    <source>
        <dbReference type="ARBA" id="ARBA00012833"/>
    </source>
</evidence>
<keyword evidence="7" id="KW-0444">Lipid biosynthesis</keyword>
<dbReference type="SFLD" id="SFLDG01017">
    <property type="entry name" value="Polyprenyl_Transferase_Like"/>
    <property type="match status" value="1"/>
</dbReference>
<evidence type="ECO:0000256" key="8">
    <source>
        <dbReference type="ARBA" id="ARBA00022679"/>
    </source>
</evidence>
<dbReference type="GO" id="GO:0005737">
    <property type="term" value="C:cytoplasm"/>
    <property type="evidence" value="ECO:0007669"/>
    <property type="project" value="TreeGrafter"/>
</dbReference>
<evidence type="ECO:0000256" key="19">
    <source>
        <dbReference type="RuleBase" id="RU004466"/>
    </source>
</evidence>
<comment type="cofactor">
    <cofactor evidence="1">
        <name>Mg(2+)</name>
        <dbReference type="ChEBI" id="CHEBI:18420"/>
    </cofactor>
</comment>
<evidence type="ECO:0000256" key="16">
    <source>
        <dbReference type="ARBA" id="ARBA00034546"/>
    </source>
</evidence>
<dbReference type="SFLD" id="SFLDS00005">
    <property type="entry name" value="Isoprenoid_Synthase_Type_I"/>
    <property type="match status" value="1"/>
</dbReference>
<proteinExistence type="inferred from homology"/>
<dbReference type="InterPro" id="IPR008949">
    <property type="entry name" value="Isoprenoid_synthase_dom_sf"/>
</dbReference>
<feature type="coiled-coil region" evidence="20">
    <location>
        <begin position="14"/>
        <end position="41"/>
    </location>
</feature>
<dbReference type="CDD" id="cd00685">
    <property type="entry name" value="Trans_IPPS_HT"/>
    <property type="match status" value="1"/>
</dbReference>
<keyword evidence="10" id="KW-0460">Magnesium</keyword>
<evidence type="ECO:0000256" key="5">
    <source>
        <dbReference type="ARBA" id="ARBA00012439"/>
    </source>
</evidence>
<evidence type="ECO:0000256" key="7">
    <source>
        <dbReference type="ARBA" id="ARBA00022516"/>
    </source>
</evidence>
<dbReference type="EC" id="2.5.1.10" evidence="5"/>
<dbReference type="InterPro" id="IPR039702">
    <property type="entry name" value="FPS1-like"/>
</dbReference>
<dbReference type="GO" id="GO:0004337">
    <property type="term" value="F:(2E,6E)-farnesyl diphosphate synthase activity"/>
    <property type="evidence" value="ECO:0007669"/>
    <property type="project" value="UniProtKB-EC"/>
</dbReference>
<sequence>MSRQARVSDIVGALRGVESATEELNEELHRLTVNMKKLTEYQSLLLRVNSQLDNHAVKKQQAKADTKQFDRLFVQIVNDLTEQDLSHSEVGDAIRRLKQVLEYNAPGGKRNRGLSVIASYRELVTSEQLTPENLQRALVVGWCIELLQAFFLVADDIMDASLTRRGQPCWYKRDGIGLDAVNDSFLLEATIYRLLKKYCRGEPFYINLIELFLETSYQTELGQALDLITAPPNQIDLTRFTDDRYKAIVKYKTAFYSFYLPVAAAMYMAGIDDEMEHNNAKAILLEMGEFFQIQDDYLDCFGDPAITGKIGTDIEDNKCSWLVVEALKRVTSEQRQVLELCYGRKDNESVNRVKSLYTDLEMPKVYSEYEDSSYQRLMSLIERHANKLPHSIFLSFAQKIYKRNK</sequence>
<dbReference type="PANTHER" id="PTHR11525">
    <property type="entry name" value="FARNESYL-PYROPHOSPHATE SYNTHETASE"/>
    <property type="match status" value="1"/>
</dbReference>
<evidence type="ECO:0000256" key="11">
    <source>
        <dbReference type="ARBA" id="ARBA00023098"/>
    </source>
</evidence>
<dbReference type="FunFam" id="1.10.600.10:FF:000006">
    <property type="entry name" value="Farnesyl pyrophosphate synthase"/>
    <property type="match status" value="1"/>
</dbReference>
<dbReference type="SUPFAM" id="SSF48576">
    <property type="entry name" value="Terpenoid synthases"/>
    <property type="match status" value="1"/>
</dbReference>
<evidence type="ECO:0000313" key="22">
    <source>
        <dbReference type="Proteomes" id="UP000694620"/>
    </source>
</evidence>
<dbReference type="GO" id="GO:0045337">
    <property type="term" value="P:farnesyl diphosphate biosynthetic process"/>
    <property type="evidence" value="ECO:0007669"/>
    <property type="project" value="TreeGrafter"/>
</dbReference>
<dbReference type="AlphaFoldDB" id="A0A8C4X3U8"/>
<reference evidence="21" key="3">
    <citation type="submission" date="2025-09" db="UniProtKB">
        <authorList>
            <consortium name="Ensembl"/>
        </authorList>
    </citation>
    <scope>IDENTIFICATION</scope>
</reference>
<dbReference type="Ensembl" id="ENSECRT00000002833.1">
    <property type="protein sequence ID" value="ENSECRP00000002790.1"/>
    <property type="gene ID" value="ENSECRG00000001906.1"/>
</dbReference>
<reference evidence="21" key="1">
    <citation type="submission" date="2021-06" db="EMBL/GenBank/DDBJ databases">
        <authorList>
            <consortium name="Wellcome Sanger Institute Data Sharing"/>
        </authorList>
    </citation>
    <scope>NUCLEOTIDE SEQUENCE [LARGE SCALE GENOMIC DNA]</scope>
</reference>
<evidence type="ECO:0000256" key="17">
    <source>
        <dbReference type="ARBA" id="ARBA00049291"/>
    </source>
</evidence>
<comment type="catalytic activity">
    <reaction evidence="18">
        <text>isopentenyl diphosphate + (2E)-geranyl diphosphate = (2E,6E)-farnesyl diphosphate + diphosphate</text>
        <dbReference type="Rhea" id="RHEA:19361"/>
        <dbReference type="ChEBI" id="CHEBI:33019"/>
        <dbReference type="ChEBI" id="CHEBI:58057"/>
        <dbReference type="ChEBI" id="CHEBI:128769"/>
        <dbReference type="ChEBI" id="CHEBI:175763"/>
        <dbReference type="EC" id="2.5.1.10"/>
    </reaction>
</comment>
<keyword evidence="11" id="KW-0443">Lipid metabolism</keyword>
<organism evidence="21 22">
    <name type="scientific">Erpetoichthys calabaricus</name>
    <name type="common">Rope fish</name>
    <name type="synonym">Calamoichthys calabaricus</name>
    <dbReference type="NCBI Taxonomy" id="27687"/>
    <lineage>
        <taxon>Eukaryota</taxon>
        <taxon>Metazoa</taxon>
        <taxon>Chordata</taxon>
        <taxon>Craniata</taxon>
        <taxon>Vertebrata</taxon>
        <taxon>Euteleostomi</taxon>
        <taxon>Actinopterygii</taxon>
        <taxon>Polypteriformes</taxon>
        <taxon>Polypteridae</taxon>
        <taxon>Erpetoichthys</taxon>
    </lineage>
</organism>
<dbReference type="InterPro" id="IPR000092">
    <property type="entry name" value="Polyprenyl_synt"/>
</dbReference>
<protein>
    <recommendedName>
        <fullName evidence="16">Farnesyl pyrophosphate synthase</fullName>
        <ecNumber evidence="6">2.5.1.1</ecNumber>
        <ecNumber evidence="5">2.5.1.10</ecNumber>
    </recommendedName>
    <alternativeName>
        <fullName evidence="15">(2E,6E)-farnesyl diphosphate synthase</fullName>
    </alternativeName>
    <alternativeName>
        <fullName evidence="14">Dimethylallyltranstransferase</fullName>
    </alternativeName>
    <alternativeName>
        <fullName evidence="13">Farnesyl diphosphate synthase</fullName>
    </alternativeName>
    <alternativeName>
        <fullName evidence="12">Geranyltranstransferase</fullName>
    </alternativeName>
</protein>